<evidence type="ECO:0000313" key="2">
    <source>
        <dbReference type="EnsemblMetazoa" id="ADAC009767-PA"/>
    </source>
</evidence>
<dbReference type="AlphaFoldDB" id="W5J7F9"/>
<name>W5J7F9_ANODA</name>
<protein>
    <submittedName>
        <fullName evidence="1 2">Uncharacterized protein</fullName>
    </submittedName>
</protein>
<reference evidence="1" key="3">
    <citation type="journal article" date="2013" name="Nucleic Acids Res.">
        <title>The genome of Anopheles darlingi, the main neotropical malaria vector.</title>
        <authorList>
            <person name="Marinotti O."/>
            <person name="Cerqueira G.C."/>
            <person name="de Almeida L.G."/>
            <person name="Ferro M.I."/>
            <person name="Loreto E.L."/>
            <person name="Zaha A."/>
            <person name="Teixeira S.M."/>
            <person name="Wespiser A.R."/>
            <person name="Almeida E Silva A."/>
            <person name="Schlindwein A.D."/>
            <person name="Pacheco A.C."/>
            <person name="Silva A.L."/>
            <person name="Graveley B.R."/>
            <person name="Walenz B.P."/>
            <person name="Lima Bde A."/>
            <person name="Ribeiro C.A."/>
            <person name="Nunes-Silva C.G."/>
            <person name="de Carvalho C.R."/>
            <person name="Soares C.M."/>
            <person name="de Menezes C.B."/>
            <person name="Matiolli C."/>
            <person name="Caffrey D."/>
            <person name="Araujo D.A."/>
            <person name="de Oliveira D.M."/>
            <person name="Golenbock D."/>
            <person name="Grisard E.C."/>
            <person name="Fantinatti-Garboggini F."/>
            <person name="de Carvalho F.M."/>
            <person name="Barcellos F.G."/>
            <person name="Prosdocimi F."/>
            <person name="May G."/>
            <person name="Azevedo Junior G.M."/>
            <person name="Guimaraes G.M."/>
            <person name="Goldman G.H."/>
            <person name="Padilha I.Q."/>
            <person name="Batista Jda S."/>
            <person name="Ferro J.A."/>
            <person name="Ribeiro J.M."/>
            <person name="Fietto J.L."/>
            <person name="Dabbas K.M."/>
            <person name="Cerdeira L."/>
            <person name="Agnez-Lima L.F."/>
            <person name="Brocchi M."/>
            <person name="de Carvalho M.O."/>
            <person name="Teixeira Mde M."/>
            <person name="Diniz Maia Mde M."/>
            <person name="Goldman M.H."/>
            <person name="Cruz Schneider M.P."/>
            <person name="Felipe M.S."/>
            <person name="Hungria M."/>
            <person name="Nicolas M.F."/>
            <person name="Pereira M."/>
            <person name="Montes M.A."/>
            <person name="Cantao M.E."/>
            <person name="Vincentz M."/>
            <person name="Rafael M.S."/>
            <person name="Silverman N."/>
            <person name="Stoco P.H."/>
            <person name="Souza R.C."/>
            <person name="Vicentini R."/>
            <person name="Gazzinelli R.T."/>
            <person name="Neves Rde O."/>
            <person name="Silva R."/>
            <person name="Astolfi-Filho S."/>
            <person name="Maciel T.E."/>
            <person name="Urmenyi T.P."/>
            <person name="Tadei W.P."/>
            <person name="Camargo E.P."/>
            <person name="de Vasconcelos A.T."/>
        </authorList>
    </citation>
    <scope>NUCLEOTIDE SEQUENCE</scope>
</reference>
<reference evidence="1" key="2">
    <citation type="submission" date="2010-05" db="EMBL/GenBank/DDBJ databases">
        <authorList>
            <person name="Almeida L.G."/>
            <person name="Nicolas M.F."/>
            <person name="Souza R.C."/>
            <person name="Vasconcelos A.T.R."/>
        </authorList>
    </citation>
    <scope>NUCLEOTIDE SEQUENCE</scope>
</reference>
<evidence type="ECO:0000313" key="3">
    <source>
        <dbReference type="Proteomes" id="UP000000673"/>
    </source>
</evidence>
<sequence>MSSIETVFMNVVHELQENIASFAAPTRDLNKKRTFKQKRAQENQRITLAENQML</sequence>
<dbReference type="EMBL" id="ADMH02002125">
    <property type="protein sequence ID" value="ETN58729.1"/>
    <property type="molecule type" value="Genomic_DNA"/>
</dbReference>
<dbReference type="HOGENOM" id="CLU_3052191_0_0_1"/>
<reference evidence="2" key="4">
    <citation type="submission" date="2015-06" db="UniProtKB">
        <authorList>
            <consortium name="EnsemblMetazoa"/>
        </authorList>
    </citation>
    <scope>IDENTIFICATION</scope>
</reference>
<gene>
    <name evidence="1" type="ORF">AND_009767</name>
</gene>
<dbReference type="Proteomes" id="UP000000673">
    <property type="component" value="Unassembled WGS sequence"/>
</dbReference>
<dbReference type="EnsemblMetazoa" id="ADAC009767-RA">
    <property type="protein sequence ID" value="ADAC009767-PA"/>
    <property type="gene ID" value="ADAC009767"/>
</dbReference>
<keyword evidence="3" id="KW-1185">Reference proteome</keyword>
<organism evidence="1">
    <name type="scientific">Anopheles darlingi</name>
    <name type="common">Mosquito</name>
    <dbReference type="NCBI Taxonomy" id="43151"/>
    <lineage>
        <taxon>Eukaryota</taxon>
        <taxon>Metazoa</taxon>
        <taxon>Ecdysozoa</taxon>
        <taxon>Arthropoda</taxon>
        <taxon>Hexapoda</taxon>
        <taxon>Insecta</taxon>
        <taxon>Pterygota</taxon>
        <taxon>Neoptera</taxon>
        <taxon>Endopterygota</taxon>
        <taxon>Diptera</taxon>
        <taxon>Nematocera</taxon>
        <taxon>Culicoidea</taxon>
        <taxon>Culicidae</taxon>
        <taxon>Anophelinae</taxon>
        <taxon>Anopheles</taxon>
    </lineage>
</organism>
<accession>W5J7F9</accession>
<proteinExistence type="predicted"/>
<evidence type="ECO:0000313" key="1">
    <source>
        <dbReference type="EMBL" id="ETN58729.1"/>
    </source>
</evidence>
<dbReference type="VEuPathDB" id="VectorBase:ADAC009767"/>
<reference evidence="1 3" key="1">
    <citation type="journal article" date="2010" name="BMC Genomics">
        <title>Combination of measures distinguishes pre-miRNAs from other stem-loops in the genome of the newly sequenced Anopheles darlingi.</title>
        <authorList>
            <person name="Mendes N.D."/>
            <person name="Freitas A.T."/>
            <person name="Vasconcelos A.T."/>
            <person name="Sagot M.F."/>
        </authorList>
    </citation>
    <scope>NUCLEOTIDE SEQUENCE</scope>
</reference>